<dbReference type="EMBL" id="FNVA01000007">
    <property type="protein sequence ID" value="SEG61251.1"/>
    <property type="molecule type" value="Genomic_DNA"/>
</dbReference>
<dbReference type="Pfam" id="PF25183">
    <property type="entry name" value="OMP_b-brl_4"/>
    <property type="match status" value="1"/>
</dbReference>
<feature type="chain" id="PRO_5009293867" description="TonB-dependent transporter Oar-like beta-barrel domain-containing protein" evidence="5">
    <location>
        <begin position="18"/>
        <end position="1131"/>
    </location>
</feature>
<comment type="subcellular location">
    <subcellularLocation>
        <location evidence="1">Cell outer membrane</location>
    </subcellularLocation>
</comment>
<feature type="region of interest" description="Disordered" evidence="4">
    <location>
        <begin position="151"/>
        <end position="180"/>
    </location>
</feature>
<keyword evidence="8" id="KW-1185">Reference proteome</keyword>
<name>A0A1H6BKK9_9BACT</name>
<evidence type="ECO:0000256" key="2">
    <source>
        <dbReference type="ARBA" id="ARBA00023136"/>
    </source>
</evidence>
<keyword evidence="5" id="KW-0732">Signal</keyword>
<dbReference type="GO" id="GO:0009279">
    <property type="term" value="C:cell outer membrane"/>
    <property type="evidence" value="ECO:0007669"/>
    <property type="project" value="UniProtKB-SubCell"/>
</dbReference>
<dbReference type="AlphaFoldDB" id="A0A1H6BKK9"/>
<evidence type="ECO:0000256" key="4">
    <source>
        <dbReference type="SAM" id="MobiDB-lite"/>
    </source>
</evidence>
<evidence type="ECO:0000259" key="6">
    <source>
        <dbReference type="Pfam" id="PF25183"/>
    </source>
</evidence>
<evidence type="ECO:0000313" key="7">
    <source>
        <dbReference type="EMBL" id="SEG61251.1"/>
    </source>
</evidence>
<dbReference type="InterPro" id="IPR036942">
    <property type="entry name" value="Beta-barrel_TonB_sf"/>
</dbReference>
<accession>A0A1H6BKK9</accession>
<dbReference type="Gene3D" id="2.40.170.20">
    <property type="entry name" value="TonB-dependent receptor, beta-barrel domain"/>
    <property type="match status" value="1"/>
</dbReference>
<keyword evidence="3" id="KW-0998">Cell outer membrane</keyword>
<organism evidence="7 8">
    <name type="scientific">Bryocella elongata</name>
    <dbReference type="NCBI Taxonomy" id="863522"/>
    <lineage>
        <taxon>Bacteria</taxon>
        <taxon>Pseudomonadati</taxon>
        <taxon>Acidobacteriota</taxon>
        <taxon>Terriglobia</taxon>
        <taxon>Terriglobales</taxon>
        <taxon>Acidobacteriaceae</taxon>
        <taxon>Bryocella</taxon>
    </lineage>
</organism>
<sequence>MALLCALGLAVAVSARAQGPMDAALRGRVVGTGGRFADTDLTLQSTAGVANSFHTARDGTFFLLRLQPGAYTLTGTFAGHRASATILLEPGEIAEITLDLSRDSGAGVFDQSGGVETLAQVAHASDELSLLPVSSRTFAALDELSPLSVDATSAAPEGSGAADLETDPQPDGAARATSDEGLAASGLSEAGLAITASGQSLDGLSAMQYFRSGPRGSAAGGAASTASFAQGAVQRFSARSLDYSAESSGSGGASTSIRTIRGGPALHGSAFALLRDGAWSATNPFAMVTHYSNGIVSNSLARPGGEAWIFGGSAGAPLQLARAHHHAAPPHAWIFGSLEAQLHHDQLTSTPQLANFYQLTSTQSTLLAVRGVSGMQVQQALNYLDSLTGVIHRSARRLNGFLRVDLSAGPRDQLALTYAAHRLNSPAGAAFGQSSDAVVARGMGSVGDRTVSVDAVAAHWLHRFTSAMDNEASVQWSHELNQESPRAPLAQEPAIGPGGYAPQVSIAPEGFAYGTPPNLGRNAYPEETRIEVHEAFELRLHTHLLRAGASWSRIDDRTDSINNADGSFSYNSATTNGYAGGLVDWITDYAYNVHAYPNGGCPSVYASPHYFCFHTFTQSFGEQQLELAVHQVSGFAQDSWRVRDGLVLNFGARYEYTLLPLPQAPNFALDAALATLGRSDAGATATMPEDRNNVGPRVSVAWSPRPRTSSRSAGRPWFTARVGYGVFYGRTPGATIAAALTDTALPSSIERVRIRPTTITQCPQVTTVSQGFGYPCDYTGAPPAAVVQTTSALVISSHFREPAIQRASLTVEHSFGGHLWLRMGYAMANATQLATTSDINIAPSTTTKTFQLQGGDGRIGVRNGEIFSLPLYTTRPITQYGAVSLLSSHANETFHAGTLEAGVRAWHGLTAHGSFAFSRAIDYNPQQGATPRLNSQLDPFRIGYDKGLSSLSLPVHVSGALEYRTGRANGAGPLRAILADWTIGAIAIAGSGAPFSYGIYGGSYLSGGGDSINGSGGAVYLPTVGRNTLRLSAKSRVDLRVTKEFHLHKMHFEAFAQAFNLANSVSLSRVETRAFLVGTPATAGAPTPLIFQDAATVASEGVQTPAFGTPLSSTTGLSRERQIEIGVRIQF</sequence>
<evidence type="ECO:0000256" key="5">
    <source>
        <dbReference type="SAM" id="SignalP"/>
    </source>
</evidence>
<gene>
    <name evidence="7" type="ORF">SAMN05421819_3792</name>
</gene>
<evidence type="ECO:0000256" key="3">
    <source>
        <dbReference type="ARBA" id="ARBA00023237"/>
    </source>
</evidence>
<feature type="signal peptide" evidence="5">
    <location>
        <begin position="1"/>
        <end position="17"/>
    </location>
</feature>
<evidence type="ECO:0000313" key="8">
    <source>
        <dbReference type="Proteomes" id="UP000236728"/>
    </source>
</evidence>
<dbReference type="Proteomes" id="UP000236728">
    <property type="component" value="Unassembled WGS sequence"/>
</dbReference>
<feature type="region of interest" description="Disordered" evidence="4">
    <location>
        <begin position="683"/>
        <end position="707"/>
    </location>
</feature>
<feature type="domain" description="TonB-dependent transporter Oar-like beta-barrel" evidence="6">
    <location>
        <begin position="262"/>
        <end position="1085"/>
    </location>
</feature>
<dbReference type="InterPro" id="IPR057601">
    <property type="entry name" value="Oar-like_b-barrel"/>
</dbReference>
<keyword evidence="2" id="KW-0472">Membrane</keyword>
<dbReference type="SUPFAM" id="SSF56935">
    <property type="entry name" value="Porins"/>
    <property type="match status" value="1"/>
</dbReference>
<proteinExistence type="predicted"/>
<reference evidence="7 8" key="1">
    <citation type="submission" date="2016-10" db="EMBL/GenBank/DDBJ databases">
        <authorList>
            <person name="de Groot N.N."/>
        </authorList>
    </citation>
    <scope>NUCLEOTIDE SEQUENCE [LARGE SCALE GENOMIC DNA]</scope>
    <source>
        <strain evidence="7 8">DSM 22489</strain>
    </source>
</reference>
<evidence type="ECO:0000256" key="1">
    <source>
        <dbReference type="ARBA" id="ARBA00004442"/>
    </source>
</evidence>
<protein>
    <recommendedName>
        <fullName evidence="6">TonB-dependent transporter Oar-like beta-barrel domain-containing protein</fullName>
    </recommendedName>
</protein>